<feature type="transmembrane region" description="Helical" evidence="1">
    <location>
        <begin position="12"/>
        <end position="30"/>
    </location>
</feature>
<reference evidence="3" key="1">
    <citation type="submission" date="2017-09" db="EMBL/GenBank/DDBJ databases">
        <title>Depth-based differentiation of microbial function through sediment-hosted aquifers and enrichment of novel symbionts in the deep terrestrial subsurface.</title>
        <authorList>
            <person name="Probst A.J."/>
            <person name="Ladd B."/>
            <person name="Jarett J.K."/>
            <person name="Geller-Mcgrath D.E."/>
            <person name="Sieber C.M.K."/>
            <person name="Emerson J.B."/>
            <person name="Anantharaman K."/>
            <person name="Thomas B.C."/>
            <person name="Malmstrom R."/>
            <person name="Stieglmeier M."/>
            <person name="Klingl A."/>
            <person name="Woyke T."/>
            <person name="Ryan C.M."/>
            <person name="Banfield J.F."/>
        </authorList>
    </citation>
    <scope>NUCLEOTIDE SEQUENCE [LARGE SCALE GENOMIC DNA]</scope>
</reference>
<gene>
    <name evidence="2" type="ORF">COS77_01960</name>
</gene>
<keyword evidence="1" id="KW-0472">Membrane</keyword>
<dbReference type="Gene3D" id="3.40.50.10320">
    <property type="entry name" value="LmbE-like"/>
    <property type="match status" value="1"/>
</dbReference>
<dbReference type="GO" id="GO:0000225">
    <property type="term" value="F:N-acetylglucosaminylphosphatidylinositol deacetylase activity"/>
    <property type="evidence" value="ECO:0007669"/>
    <property type="project" value="TreeGrafter"/>
</dbReference>
<evidence type="ECO:0000313" key="3">
    <source>
        <dbReference type="Proteomes" id="UP000229001"/>
    </source>
</evidence>
<dbReference type="Pfam" id="PF02585">
    <property type="entry name" value="PIG-L"/>
    <property type="match status" value="1"/>
</dbReference>
<dbReference type="InterPro" id="IPR024078">
    <property type="entry name" value="LmbE-like_dom_sf"/>
</dbReference>
<dbReference type="PANTHER" id="PTHR12993">
    <property type="entry name" value="N-ACETYLGLUCOSAMINYL-PHOSPHATIDYLINOSITOL DE-N-ACETYLASE-RELATED"/>
    <property type="match status" value="1"/>
</dbReference>
<organism evidence="2 3">
    <name type="scientific">Candidatus Roizmanbacteria bacterium CG06_land_8_20_14_3_00_34_14</name>
    <dbReference type="NCBI Taxonomy" id="1974848"/>
    <lineage>
        <taxon>Bacteria</taxon>
        <taxon>Candidatus Roizmaniibacteriota</taxon>
    </lineage>
</organism>
<dbReference type="Proteomes" id="UP000229001">
    <property type="component" value="Unassembled WGS sequence"/>
</dbReference>
<keyword evidence="1" id="KW-1133">Transmembrane helix</keyword>
<comment type="caution">
    <text evidence="2">The sequence shown here is derived from an EMBL/GenBank/DDBJ whole genome shotgun (WGS) entry which is preliminary data.</text>
</comment>
<name>A0A2M7AUV9_9BACT</name>
<dbReference type="PANTHER" id="PTHR12993:SF23">
    <property type="entry name" value="N-ACETYLGLUCOSAMINYLPHOSPHATIDYLINOSITOL DEACETYLASE"/>
    <property type="match status" value="1"/>
</dbReference>
<dbReference type="EMBL" id="PEVZ01000030">
    <property type="protein sequence ID" value="PIU74369.1"/>
    <property type="molecule type" value="Genomic_DNA"/>
</dbReference>
<keyword evidence="1" id="KW-0812">Transmembrane</keyword>
<dbReference type="InterPro" id="IPR003737">
    <property type="entry name" value="GlcNAc_PI_deacetylase-related"/>
</dbReference>
<sequence length="293" mass="34093">MDQKKLKASIIVLIFFLIIFNLYYFSGYIVTRVLCSKNTIINIVAHQDDDLLFLSPDLIHNIESGRCVKTIFITAGDAGSNSTYWTTRENGIETSYTLMSKTDNIWVENQIIVKNNKILIYNLKNNPRISLIFLRLPDGNFKGTGYNNHNYQSIAKLWQDKITSINTVDNATIYTKQSLINILLELMKVYSPIEIHTQDFIGNFGDGDHSDHYATAYFTHEAEKKYTKPHIIISYMDYAIVSNPENVFDEDLLKKQKAFFSYAQYDNQALHQNYTPWLMRQYKIYLKSNQKIK</sequence>
<accession>A0A2M7AUV9</accession>
<dbReference type="SUPFAM" id="SSF102588">
    <property type="entry name" value="LmbE-like"/>
    <property type="match status" value="1"/>
</dbReference>
<evidence type="ECO:0000256" key="1">
    <source>
        <dbReference type="SAM" id="Phobius"/>
    </source>
</evidence>
<evidence type="ECO:0000313" key="2">
    <source>
        <dbReference type="EMBL" id="PIU74369.1"/>
    </source>
</evidence>
<proteinExistence type="predicted"/>
<evidence type="ECO:0008006" key="4">
    <source>
        <dbReference type="Google" id="ProtNLM"/>
    </source>
</evidence>
<dbReference type="AlphaFoldDB" id="A0A2M7AUV9"/>
<protein>
    <recommendedName>
        <fullName evidence="4">PIG-L family deacetylase</fullName>
    </recommendedName>
</protein>